<gene>
    <name evidence="2" type="ORF">SG34_025860</name>
</gene>
<dbReference type="AlphaFoldDB" id="A0AAE9Z3X8"/>
<dbReference type="Gene3D" id="3.40.50.720">
    <property type="entry name" value="NAD(P)-binding Rossmann-like Domain"/>
    <property type="match status" value="1"/>
</dbReference>
<dbReference type="PANTHER" id="PTHR48079:SF6">
    <property type="entry name" value="NAD(P)-BINDING DOMAIN-CONTAINING PROTEIN-RELATED"/>
    <property type="match status" value="1"/>
</dbReference>
<dbReference type="GO" id="GO:0005737">
    <property type="term" value="C:cytoplasm"/>
    <property type="evidence" value="ECO:0007669"/>
    <property type="project" value="TreeGrafter"/>
</dbReference>
<dbReference type="InterPro" id="IPR003148">
    <property type="entry name" value="RCK_N"/>
</dbReference>
<dbReference type="PANTHER" id="PTHR48079">
    <property type="entry name" value="PROTEIN YEEZ"/>
    <property type="match status" value="1"/>
</dbReference>
<reference evidence="2 3" key="1">
    <citation type="journal article" date="2015" name="Genome Announc.">
        <title>Draft Genome Sequences of Marine Isolates of Thalassomonas viridans and Thalassomonas actiniarum.</title>
        <authorList>
            <person name="Olonade I."/>
            <person name="van Zyl L.J."/>
            <person name="Trindade M."/>
        </authorList>
    </citation>
    <scope>NUCLEOTIDE SEQUENCE [LARGE SCALE GENOMIC DNA]</scope>
    <source>
        <strain evidence="2 3">XOM25</strain>
    </source>
</reference>
<dbReference type="InterPro" id="IPR051783">
    <property type="entry name" value="NAD(P)-dependent_oxidoreduct"/>
</dbReference>
<feature type="domain" description="RCK N-terminal" evidence="1">
    <location>
        <begin position="15"/>
        <end position="120"/>
    </location>
</feature>
<keyword evidence="3" id="KW-1185">Reference proteome</keyword>
<reference evidence="2 3" key="2">
    <citation type="journal article" date="2022" name="Mar. Drugs">
        <title>Bioassay-Guided Fractionation Leads to the Detection of Cholic Acid Generated by the Rare Thalassomonas sp.</title>
        <authorList>
            <person name="Pheiffer F."/>
            <person name="Schneider Y.K."/>
            <person name="Hansen E.H."/>
            <person name="Andersen J.H."/>
            <person name="Isaksson J."/>
            <person name="Busche T."/>
            <person name="R C."/>
            <person name="Kalinowski J."/>
            <person name="Zyl L.V."/>
            <person name="Trindade M."/>
        </authorList>
    </citation>
    <scope>NUCLEOTIDE SEQUENCE [LARGE SCALE GENOMIC DNA]</scope>
    <source>
        <strain evidence="2 3">XOM25</strain>
    </source>
</reference>
<dbReference type="RefSeq" id="WP_044842247.1">
    <property type="nucleotide sequence ID" value="NZ_CP059733.1"/>
</dbReference>
<dbReference type="KEGG" id="tvd:SG34_025860"/>
<name>A0AAE9Z3X8_9GAMM</name>
<sequence>MSDTVGDNAKNSVGIIGCGWLGRALAGQLIKKNIPVMATTTREEKAAELNQAGINTQVLQLPGEPELLSGHAVFSCRQLVVCITPQLKKGRVDYPEKIARLAAAAEANKVEKIILISTSSVYNGLEGEVCEDAELDISAEKVAILARAEQSVLDFHGLSAVLRLTGLIGPNRHPGRFLAGKKDLANPDAVVNLIHQADALGLIMCLLEQSGAQGIYNGVAGTRMTRQHFYQQAAAALALPEPVFNEADRGITGKQINGDKTRQVLSYDYQYDDLVLWMKNNEN</sequence>
<dbReference type="GO" id="GO:0004029">
    <property type="term" value="F:aldehyde dehydrogenase (NAD+) activity"/>
    <property type="evidence" value="ECO:0007669"/>
    <property type="project" value="TreeGrafter"/>
</dbReference>
<evidence type="ECO:0000259" key="1">
    <source>
        <dbReference type="Pfam" id="PF02254"/>
    </source>
</evidence>
<evidence type="ECO:0000313" key="2">
    <source>
        <dbReference type="EMBL" id="WDE04712.1"/>
    </source>
</evidence>
<dbReference type="EMBL" id="CP059733">
    <property type="protein sequence ID" value="WDE04712.1"/>
    <property type="molecule type" value="Genomic_DNA"/>
</dbReference>
<organism evidence="2 3">
    <name type="scientific">Thalassomonas viridans</name>
    <dbReference type="NCBI Taxonomy" id="137584"/>
    <lineage>
        <taxon>Bacteria</taxon>
        <taxon>Pseudomonadati</taxon>
        <taxon>Pseudomonadota</taxon>
        <taxon>Gammaproteobacteria</taxon>
        <taxon>Alteromonadales</taxon>
        <taxon>Colwelliaceae</taxon>
        <taxon>Thalassomonas</taxon>
    </lineage>
</organism>
<dbReference type="Proteomes" id="UP000032352">
    <property type="component" value="Chromosome"/>
</dbReference>
<protein>
    <submittedName>
        <fullName evidence="2">NAD-binding protein</fullName>
    </submittedName>
</protein>
<dbReference type="Pfam" id="PF02254">
    <property type="entry name" value="TrkA_N"/>
    <property type="match status" value="1"/>
</dbReference>
<proteinExistence type="predicted"/>
<dbReference type="SUPFAM" id="SSF51735">
    <property type="entry name" value="NAD(P)-binding Rossmann-fold domains"/>
    <property type="match status" value="1"/>
</dbReference>
<evidence type="ECO:0000313" key="3">
    <source>
        <dbReference type="Proteomes" id="UP000032352"/>
    </source>
</evidence>
<accession>A0AAE9Z3X8</accession>
<dbReference type="InterPro" id="IPR036291">
    <property type="entry name" value="NAD(P)-bd_dom_sf"/>
</dbReference>